<dbReference type="Proteomes" id="UP000480246">
    <property type="component" value="Unassembled WGS sequence"/>
</dbReference>
<feature type="compositionally biased region" description="Basic residues" evidence="1">
    <location>
        <begin position="245"/>
        <end position="255"/>
    </location>
</feature>
<name>A0A7C8GT69_9BACI</name>
<accession>A0A7C8GT69</accession>
<organism evidence="2 3">
    <name type="scientific">Gracilibacillus oryzae</name>
    <dbReference type="NCBI Taxonomy" id="1672701"/>
    <lineage>
        <taxon>Bacteria</taxon>
        <taxon>Bacillati</taxon>
        <taxon>Bacillota</taxon>
        <taxon>Bacilli</taxon>
        <taxon>Bacillales</taxon>
        <taxon>Bacillaceae</taxon>
        <taxon>Gracilibacillus</taxon>
    </lineage>
</organism>
<evidence type="ECO:0000256" key="1">
    <source>
        <dbReference type="SAM" id="MobiDB-lite"/>
    </source>
</evidence>
<dbReference type="RefSeq" id="WP_153402851.1">
    <property type="nucleotide sequence ID" value="NZ_ML762429.1"/>
</dbReference>
<proteinExistence type="predicted"/>
<feature type="compositionally biased region" description="Basic and acidic residues" evidence="1">
    <location>
        <begin position="228"/>
        <end position="237"/>
    </location>
</feature>
<feature type="region of interest" description="Disordered" evidence="1">
    <location>
        <begin position="226"/>
        <end position="255"/>
    </location>
</feature>
<comment type="caution">
    <text evidence="2">The sequence shown here is derived from an EMBL/GenBank/DDBJ whole genome shotgun (WGS) entry which is preliminary data.</text>
</comment>
<keyword evidence="3" id="KW-1185">Reference proteome</keyword>
<evidence type="ECO:0000313" key="2">
    <source>
        <dbReference type="EMBL" id="KAB8136768.1"/>
    </source>
</evidence>
<dbReference type="OrthoDB" id="1807878at2"/>
<evidence type="ECO:0000313" key="3">
    <source>
        <dbReference type="Proteomes" id="UP000480246"/>
    </source>
</evidence>
<dbReference type="InterPro" id="IPR011990">
    <property type="entry name" value="TPR-like_helical_dom_sf"/>
</dbReference>
<reference evidence="2 3" key="1">
    <citation type="submission" date="2019-10" db="EMBL/GenBank/DDBJ databases">
        <title>Gracilibacillus sp. nov. isolated from rice seeds.</title>
        <authorList>
            <person name="He S."/>
        </authorList>
    </citation>
    <scope>NUCLEOTIDE SEQUENCE [LARGE SCALE GENOMIC DNA]</scope>
    <source>
        <strain evidence="2 3">TD8</strain>
    </source>
</reference>
<gene>
    <name evidence="2" type="ORF">F9U64_09675</name>
</gene>
<dbReference type="AlphaFoldDB" id="A0A7C8GT69"/>
<dbReference type="Gene3D" id="1.25.40.10">
    <property type="entry name" value="Tetratricopeptide repeat domain"/>
    <property type="match status" value="1"/>
</dbReference>
<dbReference type="EMBL" id="WEID01000047">
    <property type="protein sequence ID" value="KAB8136768.1"/>
    <property type="molecule type" value="Genomic_DNA"/>
</dbReference>
<evidence type="ECO:0008006" key="4">
    <source>
        <dbReference type="Google" id="ProtNLM"/>
    </source>
</evidence>
<dbReference type="SUPFAM" id="SSF48452">
    <property type="entry name" value="TPR-like"/>
    <property type="match status" value="1"/>
</dbReference>
<sequence length="255" mass="29511">MADTGDRPISGIFGKVHLLHKQAVAGMPNAVQDALQFLKEARSSNPDNPILKAYHGSTMLLMARDETKPLDRLRWADSGLKLLDEAVNADSDNAVIRLIRGRSSFKLPEKQFQRSSTTIEDYKFVIDQERLGNQILDHQDYLRLMYETGELYYKIGQKQTAKNYWTSLKNKTSDSDFQRLLNMKLAQVEEQDYVEPEAEVKKPMSILISEAARVTGNELQYWANQFKQQEEPKKAEEPEPQPRGLNKRRRRRRRS</sequence>
<protein>
    <recommendedName>
        <fullName evidence="4">Tetratricopeptide repeat protein</fullName>
    </recommendedName>
</protein>